<dbReference type="PANTHER" id="PTHR10540">
    <property type="entry name" value="EUKARYOTIC TRANSLATION INITIATION FACTOR 3 SUBUNIT F-RELATED"/>
    <property type="match status" value="1"/>
</dbReference>
<dbReference type="InterPro" id="IPR037518">
    <property type="entry name" value="MPN"/>
</dbReference>
<dbReference type="Gene3D" id="3.40.140.10">
    <property type="entry name" value="Cytidine Deaminase, domain 2"/>
    <property type="match status" value="1"/>
</dbReference>
<accession>A0ABD2PY05</accession>
<proteinExistence type="inferred from homology"/>
<dbReference type="InterPro" id="IPR033859">
    <property type="entry name" value="MPN_CSN6"/>
</dbReference>
<dbReference type="EMBL" id="JBJKFK010001753">
    <property type="protein sequence ID" value="KAL3312308.1"/>
    <property type="molecule type" value="Genomic_DNA"/>
</dbReference>
<sequence length="344" mass="38329">MDASSQNAQQNAVLASTGALMVRLHPMVIFNISEHWTRYKVMSDGDATLPIKVFGALLGKQDGNQLEIVTSMELLLDAQSGHVDSGFFRTRESQSKLVHPDLDFIGCYITGGPIQEEDQSFQIQMQELCESVVILKLDPYDRRGDQLPIHVYESAVDNDARLHFKQVPYELAHDEAERIGVDHIAKTIGTGSSNAGSLTAEHLLGSYHAMEMLLLRLNILQNYVDAVNNKELPVNHCILREISGLIHRLPFLMNKGTDRSAISAKTQLYRQANEVCLTVLLSSMTQGLQSLHSTLIKSLQVLDKKPLTQSGHMHHMMNPTWSNIGSYSHKSAKRLLTKSGSKME</sequence>
<dbReference type="SMART" id="SM00232">
    <property type="entry name" value="JAB_MPN"/>
    <property type="match status" value="1"/>
</dbReference>
<keyword evidence="3" id="KW-0539">Nucleus</keyword>
<evidence type="ECO:0000256" key="3">
    <source>
        <dbReference type="RuleBase" id="RU367006"/>
    </source>
</evidence>
<reference evidence="5 6" key="1">
    <citation type="submission" date="2024-11" db="EMBL/GenBank/DDBJ databases">
        <title>Adaptive evolution of stress response genes in parasites aligns with host niche diversity.</title>
        <authorList>
            <person name="Hahn C."/>
            <person name="Resl P."/>
        </authorList>
    </citation>
    <scope>NUCLEOTIDE SEQUENCE [LARGE SCALE GENOMIC DNA]</scope>
    <source>
        <strain evidence="5">EGGRZ-B1_66</strain>
        <tissue evidence="5">Body</tissue>
    </source>
</reference>
<comment type="function">
    <text evidence="3">Component of the COP9 signalosome complex (CSN), a complex involved in various cellular and developmental processes.</text>
</comment>
<dbReference type="PANTHER" id="PTHR10540:SF8">
    <property type="entry name" value="COP9 SIGNALOSOME COMPLEX SUBUNIT 6"/>
    <property type="match status" value="1"/>
</dbReference>
<feature type="domain" description="MPN" evidence="4">
    <location>
        <begin position="22"/>
        <end position="158"/>
    </location>
</feature>
<name>A0ABD2PY05_9PLAT</name>
<dbReference type="InterPro" id="IPR024969">
    <property type="entry name" value="EIF3F/CSN6-like_C"/>
</dbReference>
<dbReference type="AlphaFoldDB" id="A0ABD2PY05"/>
<dbReference type="PROSITE" id="PS50249">
    <property type="entry name" value="MPN"/>
    <property type="match status" value="1"/>
</dbReference>
<evidence type="ECO:0000313" key="5">
    <source>
        <dbReference type="EMBL" id="KAL3312308.1"/>
    </source>
</evidence>
<dbReference type="GO" id="GO:0005737">
    <property type="term" value="C:cytoplasm"/>
    <property type="evidence" value="ECO:0007669"/>
    <property type="project" value="UniProtKB-SubCell"/>
</dbReference>
<evidence type="ECO:0000313" key="6">
    <source>
        <dbReference type="Proteomes" id="UP001626550"/>
    </source>
</evidence>
<protein>
    <recommendedName>
        <fullName evidence="2 3">COP9 signalosome complex subunit 6</fullName>
    </recommendedName>
</protein>
<comment type="caution">
    <text evidence="5">The sequence shown here is derived from an EMBL/GenBank/DDBJ whole genome shotgun (WGS) entry which is preliminary data.</text>
</comment>
<comment type="subcellular location">
    <subcellularLocation>
        <location evidence="3">Cytoplasm</location>
    </subcellularLocation>
    <subcellularLocation>
        <location evidence="3">Nucleus</location>
    </subcellularLocation>
</comment>
<dbReference type="GO" id="GO:0008180">
    <property type="term" value="C:COP9 signalosome"/>
    <property type="evidence" value="ECO:0007669"/>
    <property type="project" value="UniProtKB-UniRule"/>
</dbReference>
<keyword evidence="6" id="KW-1185">Reference proteome</keyword>
<evidence type="ECO:0000256" key="2">
    <source>
        <dbReference type="ARBA" id="ARBA00014871"/>
    </source>
</evidence>
<keyword evidence="3" id="KW-0736">Signalosome</keyword>
<evidence type="ECO:0000259" key="4">
    <source>
        <dbReference type="PROSITE" id="PS50249"/>
    </source>
</evidence>
<evidence type="ECO:0000256" key="1">
    <source>
        <dbReference type="ARBA" id="ARBA00010893"/>
    </source>
</evidence>
<organism evidence="5 6">
    <name type="scientific">Cichlidogyrus casuarinus</name>
    <dbReference type="NCBI Taxonomy" id="1844966"/>
    <lineage>
        <taxon>Eukaryota</taxon>
        <taxon>Metazoa</taxon>
        <taxon>Spiralia</taxon>
        <taxon>Lophotrochozoa</taxon>
        <taxon>Platyhelminthes</taxon>
        <taxon>Monogenea</taxon>
        <taxon>Monopisthocotylea</taxon>
        <taxon>Dactylogyridea</taxon>
        <taxon>Ancyrocephalidae</taxon>
        <taxon>Cichlidogyrus</taxon>
    </lineage>
</organism>
<comment type="similarity">
    <text evidence="1 3">Belongs to the peptidase M67A family. CSN6 subfamily.</text>
</comment>
<dbReference type="Proteomes" id="UP001626550">
    <property type="component" value="Unassembled WGS sequence"/>
</dbReference>
<dbReference type="Pfam" id="PF13012">
    <property type="entry name" value="MitMem_reg"/>
    <property type="match status" value="1"/>
</dbReference>
<keyword evidence="3" id="KW-0963">Cytoplasm</keyword>
<dbReference type="InterPro" id="IPR000555">
    <property type="entry name" value="JAMM/MPN+_dom"/>
</dbReference>
<dbReference type="Pfam" id="PF01398">
    <property type="entry name" value="JAB"/>
    <property type="match status" value="1"/>
</dbReference>
<dbReference type="CDD" id="cd08063">
    <property type="entry name" value="MPN_CSN6"/>
    <property type="match status" value="1"/>
</dbReference>
<gene>
    <name evidence="5" type="primary">COPS6</name>
    <name evidence="5" type="ORF">Ciccas_009099</name>
</gene>